<name>A0A1H5WBI2_9VIBR</name>
<dbReference type="Proteomes" id="UP000236721">
    <property type="component" value="Unassembled WGS sequence"/>
</dbReference>
<dbReference type="RefSeq" id="WP_103879760.1">
    <property type="nucleotide sequence ID" value="NZ_FNVG01000005.1"/>
</dbReference>
<dbReference type="PANTHER" id="PTHR37031:SF2">
    <property type="entry name" value="PHOD-LIKE PHOSPHATASE METALLOPHOSPHATASE DOMAIN-CONTAINING PROTEIN"/>
    <property type="match status" value="1"/>
</dbReference>
<sequence>MTTLSPVLAGPVLRKTDRQQLSLWMATSVAPEKLQVMLMMNGDTTFDDIPQHQVVQISAKLWIVQFHNHLAISDSNKFCYDIVWRDNHSSVLSEDIRYSGLNHVEVQLSDKADYILHGSCRNPHDKPEDSLIQADVLFEKTRMASGAHTLPDIMLLSGDQIYADHVAGPMLVAIHQVIKLLELPHEKFVGIDINSSKQLYRSSTPIYTRDSLLPHYQDQTSWLKRVTGKLETPIFSSRECENHLITFSEFLAMYLLVWSPELWTAIGFDQIEPCSSSQDNKLLPRHKELWKTEKQRLVHFATGLTRVRRVMAHIPTYMIFDDHDVTDDWNLTVGWEQAAYNNPFSKRIIGNALLGYLICQGWGNNPLQMSKDWQQDLTRLFSNAQRQNELDLAIHDQLVNQLIRYEKWHYCIDSKPKVVVLDTRTRRWRSESKFNKPSGLMDWEAMVEFQQELLNLDSVIVVSPAPMFGVKFIETLQSIATKLGNPLIIDAENWMAHPGSANTLLSIFTHTKTPKNFVILSGDVHYSFMYDIKLRYKQTDSHIYQITCSGIKNEFPEPLLTICDTLDKWLYTPRSPLNWFTKRKRLKIYKRKPEPAHHNRLVNKSGLGLVKLDTEGKPLEVSVLHGDGSKTRFPETKVES</sequence>
<dbReference type="SUPFAM" id="SSF56300">
    <property type="entry name" value="Metallo-dependent phosphatases"/>
    <property type="match status" value="1"/>
</dbReference>
<accession>A0A1H5WBI2</accession>
<evidence type="ECO:0000313" key="1">
    <source>
        <dbReference type="EMBL" id="SEF96740.1"/>
    </source>
</evidence>
<dbReference type="EMBL" id="FNVG01000005">
    <property type="protein sequence ID" value="SEF96740.1"/>
    <property type="molecule type" value="Genomic_DNA"/>
</dbReference>
<proteinExistence type="predicted"/>
<keyword evidence="2" id="KW-1185">Reference proteome</keyword>
<dbReference type="InterPro" id="IPR038607">
    <property type="entry name" value="PhoD-like_sf"/>
</dbReference>
<dbReference type="PANTHER" id="PTHR37031">
    <property type="entry name" value="METALLOPHOSPHATASE BINDING DOMAIN PROTEIN"/>
    <property type="match status" value="1"/>
</dbReference>
<gene>
    <name evidence="1" type="ORF">SAMN04488244_105200</name>
</gene>
<dbReference type="OrthoDB" id="9795624at2"/>
<dbReference type="InterPro" id="IPR029052">
    <property type="entry name" value="Metallo-depent_PP-like"/>
</dbReference>
<evidence type="ECO:0000313" key="2">
    <source>
        <dbReference type="Proteomes" id="UP000236721"/>
    </source>
</evidence>
<dbReference type="AlphaFoldDB" id="A0A1H5WBI2"/>
<protein>
    <submittedName>
        <fullName evidence="1">PhoD-like phosphatase</fullName>
    </submittedName>
</protein>
<organism evidence="1 2">
    <name type="scientific">Vibrio hangzhouensis</name>
    <dbReference type="NCBI Taxonomy" id="462991"/>
    <lineage>
        <taxon>Bacteria</taxon>
        <taxon>Pseudomonadati</taxon>
        <taxon>Pseudomonadota</taxon>
        <taxon>Gammaproteobacteria</taxon>
        <taxon>Vibrionales</taxon>
        <taxon>Vibrionaceae</taxon>
        <taxon>Vibrio</taxon>
    </lineage>
</organism>
<dbReference type="Gene3D" id="3.60.21.70">
    <property type="entry name" value="PhoD-like phosphatase"/>
    <property type="match status" value="1"/>
</dbReference>
<reference evidence="2" key="1">
    <citation type="submission" date="2016-10" db="EMBL/GenBank/DDBJ databases">
        <authorList>
            <person name="Varghese N."/>
            <person name="Submissions S."/>
        </authorList>
    </citation>
    <scope>NUCLEOTIDE SEQUENCE [LARGE SCALE GENOMIC DNA]</scope>
    <source>
        <strain evidence="2">CGMCC 1.7062</strain>
    </source>
</reference>